<keyword evidence="2 5" id="KW-0812">Transmembrane</keyword>
<dbReference type="OrthoDB" id="410267at2759"/>
<dbReference type="PANTHER" id="PTHR21576">
    <property type="entry name" value="UNCHARACTERIZED NODULIN-LIKE PROTEIN"/>
    <property type="match status" value="1"/>
</dbReference>
<feature type="transmembrane region" description="Helical" evidence="5">
    <location>
        <begin position="187"/>
        <end position="208"/>
    </location>
</feature>
<keyword evidence="3 5" id="KW-1133">Transmembrane helix</keyword>
<dbReference type="Pfam" id="PF23262">
    <property type="entry name" value="NFD4_C"/>
    <property type="match status" value="1"/>
</dbReference>
<sequence length="591" mass="64853">MDALRPNGGGGLSNKRSFLLQVFYGPWLMVFSSFVIMSTAGTPYAFGLYSNVVKSVLGYDQTTLNLISFFKDVGTNVGVPSGFLAEVTPPWFVLSTGAFINLFGYVMIWLAVTQRMAKPHVWMMCLYICLGANSTAFANTGAMVTCVKNFPESRGVVLGLLKGYVGLSGAILTQLYHAFYYNDSKSLILLVGWLPAAINLAFAPAIRIMNVRRQPNELQVFYKFLYITLGLAGFLLIMIVIEQKVAFTQSEYGVSATAVLFLLLIVPLAVAVREEYKLWKSKISALDDGSQLKVIAEKPNTENISPSLLPHASPVPTNLLLEPSTEKQAASCWKNVLKPPERGEDYSILQALFSIDMLILFFTVITGVGGSLTAIDNLAQMGLSLGYSSKSISTFVSLVSVWNYLGRVMAGLVSEILLKKYKFPRPLMLTLILLLLCVGHLLVAFHRPGGLYVASVIIGFGFGAQWSIVFTTISEIFGLKYYATLYNFGSVASPIGLYVLNVSVTGHQYDKKAKEQLAALGLTRKPGESLNCTGVECFRLSFIVIAAVTFAGALVSVILVIRTMKFYKSDIYRKFREESKTAEREMALTGH</sequence>
<evidence type="ECO:0000259" key="6">
    <source>
        <dbReference type="Pfam" id="PF06813"/>
    </source>
</evidence>
<dbReference type="Gene3D" id="1.20.1250.20">
    <property type="entry name" value="MFS general substrate transporter like domains"/>
    <property type="match status" value="1"/>
</dbReference>
<dbReference type="InterPro" id="IPR036259">
    <property type="entry name" value="MFS_trans_sf"/>
</dbReference>
<feature type="transmembrane region" description="Helical" evidence="5">
    <location>
        <begin position="22"/>
        <end position="46"/>
    </location>
</feature>
<reference evidence="8 9" key="1">
    <citation type="journal article" date="2019" name="Plant Biotechnol. J.">
        <title>The red bayberry genome and genetic basis of sex determination.</title>
        <authorList>
            <person name="Jia H.M."/>
            <person name="Jia H.J."/>
            <person name="Cai Q.L."/>
            <person name="Wang Y."/>
            <person name="Zhao H.B."/>
            <person name="Yang W.F."/>
            <person name="Wang G.Y."/>
            <person name="Li Y.H."/>
            <person name="Zhan D.L."/>
            <person name="Shen Y.T."/>
            <person name="Niu Q.F."/>
            <person name="Chang L."/>
            <person name="Qiu J."/>
            <person name="Zhao L."/>
            <person name="Xie H.B."/>
            <person name="Fu W.Y."/>
            <person name="Jin J."/>
            <person name="Li X.W."/>
            <person name="Jiao Y."/>
            <person name="Zhou C.C."/>
            <person name="Tu T."/>
            <person name="Chai C.Y."/>
            <person name="Gao J.L."/>
            <person name="Fan L.J."/>
            <person name="van de Weg E."/>
            <person name="Wang J.Y."/>
            <person name="Gao Z.S."/>
        </authorList>
    </citation>
    <scope>NUCLEOTIDE SEQUENCE [LARGE SCALE GENOMIC DNA]</scope>
    <source>
        <tissue evidence="8">Leaves</tissue>
    </source>
</reference>
<feature type="transmembrane region" description="Helical" evidence="5">
    <location>
        <begin position="351"/>
        <end position="375"/>
    </location>
</feature>
<keyword evidence="9" id="KW-1185">Reference proteome</keyword>
<dbReference type="CDD" id="cd17354">
    <property type="entry name" value="MFS_Mch1p_like"/>
    <property type="match status" value="1"/>
</dbReference>
<dbReference type="Pfam" id="PF06813">
    <property type="entry name" value="Nodulin-like"/>
    <property type="match status" value="1"/>
</dbReference>
<feature type="transmembrane region" description="Helical" evidence="5">
    <location>
        <begin position="220"/>
        <end position="241"/>
    </location>
</feature>
<dbReference type="SUPFAM" id="SSF103473">
    <property type="entry name" value="MFS general substrate transporter"/>
    <property type="match status" value="1"/>
</dbReference>
<proteinExistence type="predicted"/>
<evidence type="ECO:0000256" key="2">
    <source>
        <dbReference type="ARBA" id="ARBA00022692"/>
    </source>
</evidence>
<dbReference type="PANTHER" id="PTHR21576:SF156">
    <property type="entry name" value="PROTEIN NUCLEAR FUSION DEFECTIVE 4-LIKE"/>
    <property type="match status" value="1"/>
</dbReference>
<gene>
    <name evidence="8" type="ORF">CJ030_MR3G015068</name>
</gene>
<organism evidence="8 9">
    <name type="scientific">Morella rubra</name>
    <name type="common">Chinese bayberry</name>
    <dbReference type="NCBI Taxonomy" id="262757"/>
    <lineage>
        <taxon>Eukaryota</taxon>
        <taxon>Viridiplantae</taxon>
        <taxon>Streptophyta</taxon>
        <taxon>Embryophyta</taxon>
        <taxon>Tracheophyta</taxon>
        <taxon>Spermatophyta</taxon>
        <taxon>Magnoliopsida</taxon>
        <taxon>eudicotyledons</taxon>
        <taxon>Gunneridae</taxon>
        <taxon>Pentapetalae</taxon>
        <taxon>rosids</taxon>
        <taxon>fabids</taxon>
        <taxon>Fagales</taxon>
        <taxon>Myricaceae</taxon>
        <taxon>Morella</taxon>
    </lineage>
</organism>
<dbReference type="EMBL" id="RXIC02000021">
    <property type="protein sequence ID" value="KAB1219016.1"/>
    <property type="molecule type" value="Genomic_DNA"/>
</dbReference>
<comment type="caution">
    <text evidence="8">The sequence shown here is derived from an EMBL/GenBank/DDBJ whole genome shotgun (WGS) entry which is preliminary data.</text>
</comment>
<comment type="subcellular location">
    <subcellularLocation>
        <location evidence="1">Membrane</location>
        <topology evidence="1">Multi-pass membrane protein</topology>
    </subcellularLocation>
</comment>
<accession>A0A6A1W3V6</accession>
<evidence type="ECO:0000256" key="5">
    <source>
        <dbReference type="SAM" id="Phobius"/>
    </source>
</evidence>
<feature type="domain" description="NFD4 C-terminal" evidence="7">
    <location>
        <begin position="354"/>
        <end position="567"/>
    </location>
</feature>
<dbReference type="InterPro" id="IPR056555">
    <property type="entry name" value="NFD4_C"/>
</dbReference>
<feature type="transmembrane region" description="Helical" evidence="5">
    <location>
        <begin position="253"/>
        <end position="272"/>
    </location>
</feature>
<feature type="domain" description="Nodulin-like" evidence="6">
    <location>
        <begin position="26"/>
        <end position="271"/>
    </location>
</feature>
<evidence type="ECO:0000256" key="1">
    <source>
        <dbReference type="ARBA" id="ARBA00004141"/>
    </source>
</evidence>
<feature type="transmembrane region" description="Helical" evidence="5">
    <location>
        <begin position="124"/>
        <end position="144"/>
    </location>
</feature>
<dbReference type="AlphaFoldDB" id="A0A6A1W3V6"/>
<protein>
    <submittedName>
        <fullName evidence="8">Putative transporter MCH1</fullName>
    </submittedName>
</protein>
<dbReference type="InterPro" id="IPR010658">
    <property type="entry name" value="Nodulin-like"/>
</dbReference>
<name>A0A6A1W3V6_9ROSI</name>
<dbReference type="Proteomes" id="UP000516437">
    <property type="component" value="Chromosome 3"/>
</dbReference>
<dbReference type="GO" id="GO:0016020">
    <property type="term" value="C:membrane"/>
    <property type="evidence" value="ECO:0007669"/>
    <property type="project" value="UniProtKB-SubCell"/>
</dbReference>
<feature type="transmembrane region" description="Helical" evidence="5">
    <location>
        <begin position="485"/>
        <end position="504"/>
    </location>
</feature>
<keyword evidence="4 5" id="KW-0472">Membrane</keyword>
<feature type="transmembrane region" description="Helical" evidence="5">
    <location>
        <begin position="540"/>
        <end position="561"/>
    </location>
</feature>
<feature type="transmembrane region" description="Helical" evidence="5">
    <location>
        <begin position="426"/>
        <end position="445"/>
    </location>
</feature>
<evidence type="ECO:0000259" key="7">
    <source>
        <dbReference type="Pfam" id="PF23262"/>
    </source>
</evidence>
<evidence type="ECO:0000313" key="8">
    <source>
        <dbReference type="EMBL" id="KAB1219016.1"/>
    </source>
</evidence>
<feature type="transmembrane region" description="Helical" evidence="5">
    <location>
        <begin position="91"/>
        <end position="112"/>
    </location>
</feature>
<evidence type="ECO:0000256" key="4">
    <source>
        <dbReference type="ARBA" id="ARBA00023136"/>
    </source>
</evidence>
<feature type="transmembrane region" description="Helical" evidence="5">
    <location>
        <begin position="451"/>
        <end position="473"/>
    </location>
</feature>
<evidence type="ECO:0000256" key="3">
    <source>
        <dbReference type="ARBA" id="ARBA00022989"/>
    </source>
</evidence>
<evidence type="ECO:0000313" key="9">
    <source>
        <dbReference type="Proteomes" id="UP000516437"/>
    </source>
</evidence>